<dbReference type="HOGENOM" id="CLU_1560449_0_0_11"/>
<accession>A0A075JC00</accession>
<evidence type="ECO:0000313" key="2">
    <source>
        <dbReference type="EMBL" id="AIF39796.1"/>
    </source>
</evidence>
<gene>
    <name evidence="2" type="ORF">HX89_00960</name>
</gene>
<dbReference type="PROSITE" id="PS51257">
    <property type="entry name" value="PROKAR_LIPOPROTEIN"/>
    <property type="match status" value="1"/>
</dbReference>
<evidence type="ECO:0008006" key="4">
    <source>
        <dbReference type="Google" id="ProtNLM"/>
    </source>
</evidence>
<dbReference type="KEGG" id="dni:HX89_00960"/>
<evidence type="ECO:0000256" key="1">
    <source>
        <dbReference type="SAM" id="MobiDB-lite"/>
    </source>
</evidence>
<dbReference type="OrthoDB" id="9976680at2"/>
<feature type="region of interest" description="Disordered" evidence="1">
    <location>
        <begin position="34"/>
        <end position="86"/>
    </location>
</feature>
<dbReference type="GeneID" id="41839828"/>
<feature type="compositionally biased region" description="Low complexity" evidence="1">
    <location>
        <begin position="41"/>
        <end position="57"/>
    </location>
</feature>
<name>A0A075JC00_9MICO</name>
<dbReference type="RefSeq" id="WP_038566358.1">
    <property type="nucleotide sequence ID" value="NZ_CP008889.1"/>
</dbReference>
<keyword evidence="3" id="KW-1185">Reference proteome</keyword>
<sequence length="171" mass="17337">MNHMRRGGVTLAAALTVMLTGCGAVEDAVSKATDSAKSDAADATPSGSAPSAASGSADKPIGRASIDLGGSASSLPPEKMSRPDATDCYAGSSRIYDRHGVTCVEARSAMQKYEATPASAKGSEARVDAYTCSHNPDIMVTQGAAPAKCVDGSGNVVFNWRYPGAPQPARG</sequence>
<evidence type="ECO:0000313" key="3">
    <source>
        <dbReference type="Proteomes" id="UP000027986"/>
    </source>
</evidence>
<protein>
    <recommendedName>
        <fullName evidence="4">Lipoprotein</fullName>
    </recommendedName>
</protein>
<dbReference type="Proteomes" id="UP000027986">
    <property type="component" value="Chromosome"/>
</dbReference>
<organism evidence="2 3">
    <name type="scientific">Dermacoccus nishinomiyaensis</name>
    <dbReference type="NCBI Taxonomy" id="1274"/>
    <lineage>
        <taxon>Bacteria</taxon>
        <taxon>Bacillati</taxon>
        <taxon>Actinomycetota</taxon>
        <taxon>Actinomycetes</taxon>
        <taxon>Micrococcales</taxon>
        <taxon>Dermacoccaceae</taxon>
        <taxon>Dermacoccus</taxon>
    </lineage>
</organism>
<proteinExistence type="predicted"/>
<reference evidence="2 3" key="1">
    <citation type="submission" date="2014-07" db="EMBL/GenBank/DDBJ databases">
        <title>Genome Sequencing of Dermacoccus nishinomiyaensis.</title>
        <authorList>
            <person name="Hong K.W."/>
            <person name="Chan K.G."/>
        </authorList>
    </citation>
    <scope>NUCLEOTIDE SEQUENCE [LARGE SCALE GENOMIC DNA]</scope>
    <source>
        <strain evidence="2 3">M25</strain>
    </source>
</reference>
<dbReference type="EMBL" id="CP008889">
    <property type="protein sequence ID" value="AIF39796.1"/>
    <property type="molecule type" value="Genomic_DNA"/>
</dbReference>
<dbReference type="AlphaFoldDB" id="A0A075JC00"/>